<dbReference type="PANTHER" id="PTHR33327">
    <property type="entry name" value="ENDONUCLEASE"/>
    <property type="match status" value="1"/>
</dbReference>
<dbReference type="OrthoDB" id="6260718at2759"/>
<dbReference type="Pfam" id="PF23055">
    <property type="entry name" value="DUF7041"/>
    <property type="match status" value="1"/>
</dbReference>
<feature type="compositionally biased region" description="Basic residues" evidence="1">
    <location>
        <begin position="225"/>
        <end position="237"/>
    </location>
</feature>
<dbReference type="AlphaFoldDB" id="A0A6J2JFH7"/>
<feature type="compositionally biased region" description="Basic and acidic residues" evidence="1">
    <location>
        <begin position="214"/>
        <end position="224"/>
    </location>
</feature>
<evidence type="ECO:0000313" key="3">
    <source>
        <dbReference type="Proteomes" id="UP000504629"/>
    </source>
</evidence>
<name>A0A6J2JFH7_BOMMA</name>
<feature type="domain" description="DUF7041" evidence="2">
    <location>
        <begin position="21"/>
        <end position="101"/>
    </location>
</feature>
<accession>A0A6J2JFH7</accession>
<dbReference type="KEGG" id="bman:114241588"/>
<keyword evidence="3" id="KW-1185">Reference proteome</keyword>
<dbReference type="Proteomes" id="UP000504629">
    <property type="component" value="Unplaced"/>
</dbReference>
<gene>
    <name evidence="4" type="primary">LOC114241588</name>
</gene>
<evidence type="ECO:0000256" key="1">
    <source>
        <dbReference type="SAM" id="MobiDB-lite"/>
    </source>
</evidence>
<dbReference type="PANTHER" id="PTHR33327:SF3">
    <property type="entry name" value="RNA-DIRECTED DNA POLYMERASE"/>
    <property type="match status" value="1"/>
</dbReference>
<feature type="region of interest" description="Disordered" evidence="1">
    <location>
        <begin position="204"/>
        <end position="237"/>
    </location>
</feature>
<evidence type="ECO:0000259" key="2">
    <source>
        <dbReference type="Pfam" id="PF23055"/>
    </source>
</evidence>
<dbReference type="GeneID" id="114241588"/>
<dbReference type="RefSeq" id="XP_028028251.1">
    <property type="nucleotide sequence ID" value="XM_028172450.1"/>
</dbReference>
<evidence type="ECO:0000313" key="4">
    <source>
        <dbReference type="RefSeq" id="XP_028028251.1"/>
    </source>
</evidence>
<organism evidence="3 4">
    <name type="scientific">Bombyx mandarina</name>
    <name type="common">Wild silk moth</name>
    <name type="synonym">Wild silkworm</name>
    <dbReference type="NCBI Taxonomy" id="7092"/>
    <lineage>
        <taxon>Eukaryota</taxon>
        <taxon>Metazoa</taxon>
        <taxon>Ecdysozoa</taxon>
        <taxon>Arthropoda</taxon>
        <taxon>Hexapoda</taxon>
        <taxon>Insecta</taxon>
        <taxon>Pterygota</taxon>
        <taxon>Neoptera</taxon>
        <taxon>Endopterygota</taxon>
        <taxon>Lepidoptera</taxon>
        <taxon>Glossata</taxon>
        <taxon>Ditrysia</taxon>
        <taxon>Bombycoidea</taxon>
        <taxon>Bombycidae</taxon>
        <taxon>Bombycinae</taxon>
        <taxon>Bombyx</taxon>
    </lineage>
</organism>
<protein>
    <submittedName>
        <fullName evidence="4">Uncharacterized protein LOC114241588</fullName>
    </submittedName>
</protein>
<dbReference type="InterPro" id="IPR055469">
    <property type="entry name" value="DUF7041"/>
</dbReference>
<sequence length="333" mass="37762">MASPVEPACPNAELPSTHIRIPPFWPEKPAIWFAQVEGQFAIMRVTDETAKFYHILASLDRQYAAEVEDVLTGPPDYQRLKKELIKRLSASRSNKVKQLLTHEQLGTRKPSQFLRHLQHLAGPEIPEDFLRTIWTSRLPTTLQPIVASQSTLPLDALAELADRVHEIAAPVHHVAAAVTSSSSSSSQIDRLSQQVAELTRQVSALTTQVHHQPRPQERGRERGRQRQRSHSSSRRSQSHYRRYPICWYHSKHGAEARKCVRPCDYKAGNPTSRQVMATDDCHNSTGRLFIKDRSNNIDFLIDTGSDICVYPIHKLCERVLKLVISSVLPMVQL</sequence>
<proteinExistence type="predicted"/>
<reference evidence="4" key="1">
    <citation type="submission" date="2025-08" db="UniProtKB">
        <authorList>
            <consortium name="RefSeq"/>
        </authorList>
    </citation>
    <scope>IDENTIFICATION</scope>
    <source>
        <tissue evidence="4">Silk gland</tissue>
    </source>
</reference>